<proteinExistence type="predicted"/>
<gene>
    <name evidence="1" type="ORF">GCM10011609_87430</name>
</gene>
<reference evidence="2" key="1">
    <citation type="journal article" date="2019" name="Int. J. Syst. Evol. Microbiol.">
        <title>The Global Catalogue of Microorganisms (GCM) 10K type strain sequencing project: providing services to taxonomists for standard genome sequencing and annotation.</title>
        <authorList>
            <consortium name="The Broad Institute Genomics Platform"/>
            <consortium name="The Broad Institute Genome Sequencing Center for Infectious Disease"/>
            <person name="Wu L."/>
            <person name="Ma J."/>
        </authorList>
    </citation>
    <scope>NUCLEOTIDE SEQUENCE [LARGE SCALE GENOMIC DNA]</scope>
    <source>
        <strain evidence="2">CGMCC 4.7319</strain>
    </source>
</reference>
<sequence>MAHKTTYGVYSVRKIYSDLGSEDRAHRYTVARLTKAAGLQRFPG</sequence>
<accession>A0ABQ2IXV7</accession>
<evidence type="ECO:0000313" key="1">
    <source>
        <dbReference type="EMBL" id="GGN29974.1"/>
    </source>
</evidence>
<comment type="caution">
    <text evidence="1">The sequence shown here is derived from an EMBL/GenBank/DDBJ whole genome shotgun (WGS) entry which is preliminary data.</text>
</comment>
<dbReference type="Proteomes" id="UP000597656">
    <property type="component" value="Unassembled WGS sequence"/>
</dbReference>
<dbReference type="EMBL" id="BMNC01000035">
    <property type="protein sequence ID" value="GGN29974.1"/>
    <property type="molecule type" value="Genomic_DNA"/>
</dbReference>
<name>A0ABQ2IXV7_9PSEU</name>
<organism evidence="1 2">
    <name type="scientific">Lentzea pudingi</name>
    <dbReference type="NCBI Taxonomy" id="1789439"/>
    <lineage>
        <taxon>Bacteria</taxon>
        <taxon>Bacillati</taxon>
        <taxon>Actinomycetota</taxon>
        <taxon>Actinomycetes</taxon>
        <taxon>Pseudonocardiales</taxon>
        <taxon>Pseudonocardiaceae</taxon>
        <taxon>Lentzea</taxon>
    </lineage>
</organism>
<protein>
    <recommendedName>
        <fullName evidence="3">Transposase</fullName>
    </recommendedName>
</protein>
<evidence type="ECO:0000313" key="2">
    <source>
        <dbReference type="Proteomes" id="UP000597656"/>
    </source>
</evidence>
<keyword evidence="2" id="KW-1185">Reference proteome</keyword>
<evidence type="ECO:0008006" key="3">
    <source>
        <dbReference type="Google" id="ProtNLM"/>
    </source>
</evidence>
<dbReference type="RefSeq" id="WP_268241300.1">
    <property type="nucleotide sequence ID" value="NZ_BMNC01000035.1"/>
</dbReference>